<dbReference type="AlphaFoldDB" id="A0A1N7GST2"/>
<sequence>MRTLDAVNPFDVDSFLATGGLIGLCALIFVETGLLIGFIFPGDTVLFTAGVLTAQSNPFAPWWLLCIVVPASAVLGDQFGYLIGRRLGRAAVSGRVERMIGSGPIARTHAFFDRFGALTVFLGRFIGVVRTLVPVFAGFSGMSYRMFTLMSVLGSVVWAGGLIILGNLLGNVAIVRDNIDVFLIASVLTVVVPITVHLGKRWWRRRGGADTATEDQGWNGSSRRDDVVKSSATTAASSTNARRASRDSSSRSTSAPSDR</sequence>
<feature type="region of interest" description="Disordered" evidence="8">
    <location>
        <begin position="210"/>
        <end position="259"/>
    </location>
</feature>
<protein>
    <submittedName>
        <fullName evidence="10">Membrane-associated protein</fullName>
    </submittedName>
</protein>
<evidence type="ECO:0000256" key="2">
    <source>
        <dbReference type="ARBA" id="ARBA00010792"/>
    </source>
</evidence>
<feature type="transmembrane region" description="Helical" evidence="7">
    <location>
        <begin position="60"/>
        <end position="83"/>
    </location>
</feature>
<keyword evidence="5 7" id="KW-1133">Transmembrane helix</keyword>
<feature type="compositionally biased region" description="Low complexity" evidence="8">
    <location>
        <begin position="250"/>
        <end position="259"/>
    </location>
</feature>
<feature type="compositionally biased region" description="Low complexity" evidence="8">
    <location>
        <begin position="230"/>
        <end position="242"/>
    </location>
</feature>
<keyword evidence="4 7" id="KW-0812">Transmembrane</keyword>
<dbReference type="Pfam" id="PF09335">
    <property type="entry name" value="VTT_dom"/>
    <property type="match status" value="1"/>
</dbReference>
<evidence type="ECO:0000256" key="5">
    <source>
        <dbReference type="ARBA" id="ARBA00022989"/>
    </source>
</evidence>
<proteinExistence type="inferred from homology"/>
<keyword evidence="11" id="KW-1185">Reference proteome</keyword>
<keyword evidence="3 7" id="KW-1003">Cell membrane</keyword>
<feature type="transmembrane region" description="Helical" evidence="7">
    <location>
        <begin position="147"/>
        <end position="169"/>
    </location>
</feature>
<evidence type="ECO:0000259" key="9">
    <source>
        <dbReference type="Pfam" id="PF09335"/>
    </source>
</evidence>
<evidence type="ECO:0000256" key="8">
    <source>
        <dbReference type="SAM" id="MobiDB-lite"/>
    </source>
</evidence>
<comment type="similarity">
    <text evidence="2 7">Belongs to the DedA family.</text>
</comment>
<evidence type="ECO:0000313" key="11">
    <source>
        <dbReference type="Proteomes" id="UP000186218"/>
    </source>
</evidence>
<gene>
    <name evidence="10" type="ORF">SAMN05445060_3079</name>
</gene>
<organism evidence="10 11">
    <name type="scientific">Williamsia sterculiae</name>
    <dbReference type="NCBI Taxonomy" id="1344003"/>
    <lineage>
        <taxon>Bacteria</taxon>
        <taxon>Bacillati</taxon>
        <taxon>Actinomycetota</taxon>
        <taxon>Actinomycetes</taxon>
        <taxon>Mycobacteriales</taxon>
        <taxon>Nocardiaceae</taxon>
        <taxon>Williamsia</taxon>
    </lineage>
</organism>
<keyword evidence="6 7" id="KW-0472">Membrane</keyword>
<accession>A0A1N7GST2</accession>
<dbReference type="EMBL" id="FTNT01000009">
    <property type="protein sequence ID" value="SIS15508.1"/>
    <property type="molecule type" value="Genomic_DNA"/>
</dbReference>
<evidence type="ECO:0000256" key="4">
    <source>
        <dbReference type="ARBA" id="ARBA00022692"/>
    </source>
</evidence>
<evidence type="ECO:0000256" key="7">
    <source>
        <dbReference type="RuleBase" id="RU367016"/>
    </source>
</evidence>
<feature type="domain" description="VTT" evidence="9">
    <location>
        <begin position="40"/>
        <end position="167"/>
    </location>
</feature>
<dbReference type="InterPro" id="IPR032818">
    <property type="entry name" value="DedA-like"/>
</dbReference>
<evidence type="ECO:0000256" key="1">
    <source>
        <dbReference type="ARBA" id="ARBA00004651"/>
    </source>
</evidence>
<dbReference type="PANTHER" id="PTHR30353">
    <property type="entry name" value="INNER MEMBRANE PROTEIN DEDA-RELATED"/>
    <property type="match status" value="1"/>
</dbReference>
<evidence type="ECO:0000313" key="10">
    <source>
        <dbReference type="EMBL" id="SIS15508.1"/>
    </source>
</evidence>
<dbReference type="PANTHER" id="PTHR30353:SF0">
    <property type="entry name" value="TRANSMEMBRANE PROTEIN"/>
    <property type="match status" value="1"/>
</dbReference>
<evidence type="ECO:0000256" key="3">
    <source>
        <dbReference type="ARBA" id="ARBA00022475"/>
    </source>
</evidence>
<feature type="transmembrane region" description="Helical" evidence="7">
    <location>
        <begin position="12"/>
        <end position="40"/>
    </location>
</feature>
<evidence type="ECO:0000256" key="6">
    <source>
        <dbReference type="ARBA" id="ARBA00023136"/>
    </source>
</evidence>
<comment type="subcellular location">
    <subcellularLocation>
        <location evidence="1 7">Cell membrane</location>
        <topology evidence="1 7">Multi-pass membrane protein</topology>
    </subcellularLocation>
</comment>
<feature type="transmembrane region" description="Helical" evidence="7">
    <location>
        <begin position="181"/>
        <end position="199"/>
    </location>
</feature>
<reference evidence="10 11" key="1">
    <citation type="submission" date="2017-01" db="EMBL/GenBank/DDBJ databases">
        <authorList>
            <person name="Mah S.A."/>
            <person name="Swanson W.J."/>
            <person name="Moy G.W."/>
            <person name="Vacquier V.D."/>
        </authorList>
    </citation>
    <scope>NUCLEOTIDE SEQUENCE [LARGE SCALE GENOMIC DNA]</scope>
    <source>
        <strain evidence="10 11">CPCC 203464</strain>
    </source>
</reference>
<dbReference type="Proteomes" id="UP000186218">
    <property type="component" value="Unassembled WGS sequence"/>
</dbReference>
<name>A0A1N7GST2_9NOCA</name>
<dbReference type="GO" id="GO:0005886">
    <property type="term" value="C:plasma membrane"/>
    <property type="evidence" value="ECO:0007669"/>
    <property type="project" value="UniProtKB-SubCell"/>
</dbReference>
<dbReference type="STRING" id="1344003.SAMN05445060_3079"/>
<dbReference type="InterPro" id="IPR032816">
    <property type="entry name" value="VTT_dom"/>
</dbReference>